<feature type="compositionally biased region" description="Polar residues" evidence="2">
    <location>
        <begin position="1076"/>
        <end position="1089"/>
    </location>
</feature>
<evidence type="ECO:0000256" key="2">
    <source>
        <dbReference type="SAM" id="MobiDB-lite"/>
    </source>
</evidence>
<feature type="compositionally biased region" description="Polar residues" evidence="2">
    <location>
        <begin position="1570"/>
        <end position="1580"/>
    </location>
</feature>
<feature type="region of interest" description="Disordered" evidence="2">
    <location>
        <begin position="739"/>
        <end position="824"/>
    </location>
</feature>
<protein>
    <submittedName>
        <fullName evidence="4">E3 ubiquitin-protein ligase UBR4</fullName>
        <ecNumber evidence="4">2.3.2.27</ecNumber>
    </submittedName>
</protein>
<name>A0AAD8YHY7_9STRA</name>
<accession>A0AAD8YHY7</accession>
<feature type="region of interest" description="Disordered" evidence="2">
    <location>
        <begin position="208"/>
        <end position="244"/>
    </location>
</feature>
<feature type="compositionally biased region" description="Polar residues" evidence="2">
    <location>
        <begin position="1348"/>
        <end position="1360"/>
    </location>
</feature>
<keyword evidence="5" id="KW-1185">Reference proteome</keyword>
<dbReference type="Proteomes" id="UP001224775">
    <property type="component" value="Unassembled WGS sequence"/>
</dbReference>
<dbReference type="PANTHER" id="PTHR21725:SF1">
    <property type="entry name" value="E3 UBIQUITIN-PROTEIN LIGASE UBR4"/>
    <property type="match status" value="1"/>
</dbReference>
<dbReference type="PANTHER" id="PTHR21725">
    <property type="entry name" value="E3 UBIQUITIN-PROTEIN LIGASE UBR4"/>
    <property type="match status" value="1"/>
</dbReference>
<feature type="compositionally biased region" description="Low complexity" evidence="2">
    <location>
        <begin position="316"/>
        <end position="335"/>
    </location>
</feature>
<feature type="compositionally biased region" description="Low complexity" evidence="2">
    <location>
        <begin position="990"/>
        <end position="1030"/>
    </location>
</feature>
<evidence type="ECO:0000313" key="4">
    <source>
        <dbReference type="EMBL" id="KAK1745879.1"/>
    </source>
</evidence>
<proteinExistence type="inferred from homology"/>
<feature type="compositionally biased region" description="Low complexity" evidence="2">
    <location>
        <begin position="941"/>
        <end position="962"/>
    </location>
</feature>
<dbReference type="InterPro" id="IPR045189">
    <property type="entry name" value="UBR4-like"/>
</dbReference>
<feature type="compositionally biased region" description="Polar residues" evidence="2">
    <location>
        <begin position="2026"/>
        <end position="2041"/>
    </location>
</feature>
<feature type="compositionally biased region" description="Basic and acidic residues" evidence="2">
    <location>
        <begin position="739"/>
        <end position="750"/>
    </location>
</feature>
<sequence>MAELDPSISLPLLRGLARSTGYTKQQLQNDNTKPSATHGKSSSSSPNKSTLLNQPATAPISHQKSPRPKNDNDDDDDGGKNNDSEQPLPIKLHHLLSSNNNHENAVHWMPHGRSFKVCNYSALLSLLNVSPVGGEAEGGVGTNDGEQHHDSSDNDKVKNHLTKLLKCWGFQQFESGVDMGTFYHEDFLRCHLDKCVESTTLLMYDEGRGSSSLSRVDEEEEDNNDDEDEEMEDVGGEEDDDEEPAIAAAASAAGGGNNDVAPTDEETTFMAITACTDVTIARQYLEMSGNQLEMAVSLFMDVGGGGAAAAGLSAAAGSTTSSSPAARSSRTNTKSSSKKKKSQPRRSSKKTAKTKDEPDFYAMTPMPLIIPSKKPKLVLPAQKLVQSALKEYCAFRVIRRALLIWIQKRRSVRLQNQHEFTQTNIMLQSLPFYNKSDFHQCHHGTRHFLFQSLLHPSLPVRRCAARMIMHNLHRSDDNCSSGGVGGDSNDGGVTEHHKNKIWDLQEVLIVLLHGVMFQEPPYQIESFAVGNNNGPEAHQPKSSQGGGDPAIQLMAMLLALVCDGGFSNIIVEHEVKDLVEQQKYCAVGGQTSSSLDALGMGMFLQHGDDILCQSLLRELSSDCIESFVASGGLRWACGSIVRLCHLLVHGDEGDAAARQFGRQGSESDDSQYDRNVERMNEITAQTIQTRLLLLIDLVYKLVLFGTVPAAVDGRDPFAAGDDKGKEIKDRKKMLEKAIARRKENREKVSRMLEGSSGGTSRTSSLSALRQSLRSTAASVGIGSPQLSSEKRAGNTNDIGGGGDPPNPSVVEENRRRKDRRKSSLERVHQIFWSTTLPAAKCIPASTIESDSQDDNSEEAGGNFTPLACLVAAYEILRSKPASKSSLVTNGQLRGLEKSIATLARLVDPAAASAVVVSDPDIAWGTELPQNTPSKKRDRASSHASQDSQRSSSSPSRASRAQQMADSRTKRARTSSGNVSSLLERLSEVEAPSANRSSGPSAASSGGAAARASLASQESSSSNSLFSSRYRSTMESMLRGATGNASPSREGSLGRILASSGASSRLAGAGGRPGSSYSARSTSTAGSPNRSIRARAVASGQVDEWRELEADEDEAMDLDMCDDEEENPTMEHDSDGSDSVFEEVIDIHEDGDGAMNDGDDNGEDDDGEGSCDDEDTDEELFEGNGQFDDAVINMEEINVNDSSQREDQHPHSRNNPHRQSVAARSPTSRAGAAPSPVELAAQKKDREHAYLRAAMQLLESQYPDSSRKGMGLVGRMNLRRDRPHSIFAHPTAILPSPLLTINAEVSLLRSICNIVKPPRKPLNLKIFMRRAPTQEEFFRGSLSRNPISLSSLKAGTSNPQGSGAGDERRSSGPNEPRVSDLRLHIAKDLQMEDSAELLELLVANKILDINLNLRVVQQVLWRKYVEENATSASSLVAGAGPGHQMISTGSGLSMIFSSAGLTGRGRNGTASDDNAVLASFPPMVVTYRLAGVDGEATEDKVEPEDLEDPEAPASQNSPEARERRMEKEFGITRIVTKKRGIPILLASIQDTISGLLRRIRRDEVARRRQLQHGSLDSNADGNLTREGFAKSPPCPGLVLLRHCANLTSNRKKLLANRAPTILLRLLLDILNSMNRSSPGRQRSSTIDFSTSAMDADSVDNISLSGSVASSLRERSKGGHTEGNPTTQALQDIIELLASDISAELSDDSNKMSVTSSFADLSKLGDQQSGDNEDDRTLPLVLKSLHSTDLSPPLRKVIAKLLPFLTYGQVSQSKELASYFARYVSVESLGRVEEDSILMNTFVETAINLPPVAVCDNLRTALIRNGFVGKVRSFLMEGAPLHPPPWSSSLYPKSADLSSDKDALKEEWRQYFDRPGLDNAFQILTGLCSKHASTQQLLSNISEDGNSNDDDGNLSLLTLCHWMESTSDNTSSSIKNPNGILAETLLDALKEGNESASEKICAIRKKTRDRKREIAEERRNKALKGMSAFGPMTGSSAASSASAGASSSTDNRSASMFASVFGGLSSSLMPSSAQPRTRASSAKSAEAAQPAKPAWMAEMEALDDEKGVTCAVCQEGRTFQPSELLGLYAYMKKVTIAAGQGGATGDIDGTVMLLSLPMSLPRSSVEAWFRKARVAANALEGSAHAITAMSAANSTSSGSSGRSNHFITTVSAGNAIHCSCHSKAKAADRNHPKAPKSEWEGASLRNSRVTCNVILPLVSTKTSSVPLMSVENALADVNNVMANTLGVRPKSTLWGCLHDIRFLLLRMAYGEALNADCGGGSSSSNFLLALYQLYTADMFATNAEHDESPEVAKHARNLSYGFLVGEDIVDLPTFDRNLNSRSKRLERGVAESAPMAALCSILFYNVEDEIDSGTKKGKCPSPTSKAPSPTRQWEVNKGKFLAGLIRCAGHRHSLGLTDSGCATSKGLSAGRKNVEKTRSFADWRKDDNRSQHKTTMIDDYGQALRPMITLYAVFDQLSKEFVVNDDDESTEATSERLAARLESCYKAGDIEELLQVAEIAMSRDLICKYFEKGCTS</sequence>
<feature type="compositionally biased region" description="Low complexity" evidence="2">
    <location>
        <begin position="1992"/>
        <end position="2006"/>
    </location>
</feature>
<feature type="region of interest" description="Disordered" evidence="2">
    <location>
        <begin position="2026"/>
        <end position="2049"/>
    </location>
</feature>
<feature type="compositionally biased region" description="Acidic residues" evidence="2">
    <location>
        <begin position="1500"/>
        <end position="1509"/>
    </location>
</feature>
<reference evidence="4" key="1">
    <citation type="submission" date="2023-06" db="EMBL/GenBank/DDBJ databases">
        <title>Survivors Of The Sea: Transcriptome response of Skeletonema marinoi to long-term dormancy.</title>
        <authorList>
            <person name="Pinder M.I.M."/>
            <person name="Kourtchenko O."/>
            <person name="Robertson E.K."/>
            <person name="Larsson T."/>
            <person name="Maumus F."/>
            <person name="Osuna-Cruz C.M."/>
            <person name="Vancaester E."/>
            <person name="Stenow R."/>
            <person name="Vandepoele K."/>
            <person name="Ploug H."/>
            <person name="Bruchert V."/>
            <person name="Godhe A."/>
            <person name="Topel M."/>
        </authorList>
    </citation>
    <scope>NUCLEOTIDE SEQUENCE</scope>
    <source>
        <strain evidence="4">R05AC</strain>
    </source>
</reference>
<evidence type="ECO:0000313" key="5">
    <source>
        <dbReference type="Proteomes" id="UP001224775"/>
    </source>
</evidence>
<feature type="region of interest" description="Disordered" evidence="2">
    <location>
        <begin position="1495"/>
        <end position="1522"/>
    </location>
</feature>
<keyword evidence="4" id="KW-0808">Transferase</keyword>
<keyword evidence="1" id="KW-0863">Zinc-finger</keyword>
<feature type="region of interest" description="Disordered" evidence="2">
    <location>
        <begin position="19"/>
        <end position="87"/>
    </location>
</feature>
<feature type="compositionally biased region" description="Basic and acidic residues" evidence="2">
    <location>
        <begin position="1968"/>
        <end position="1978"/>
    </location>
</feature>
<feature type="region of interest" description="UBR4 E3 catalytic module" evidence="1">
    <location>
        <begin position="1873"/>
        <end position="2534"/>
    </location>
</feature>
<feature type="region of interest" description="Disordered" evidence="2">
    <location>
        <begin position="316"/>
        <end position="357"/>
    </location>
</feature>
<feature type="compositionally biased region" description="Acidic residues" evidence="2">
    <location>
        <begin position="1108"/>
        <end position="1127"/>
    </location>
</feature>
<feature type="compositionally biased region" description="Low complexity" evidence="2">
    <location>
        <begin position="1050"/>
        <end position="1066"/>
    </location>
</feature>
<feature type="compositionally biased region" description="Basic and acidic residues" evidence="2">
    <location>
        <begin position="811"/>
        <end position="824"/>
    </location>
</feature>
<feature type="compositionally biased region" description="Polar residues" evidence="2">
    <location>
        <begin position="20"/>
        <end position="63"/>
    </location>
</feature>
<feature type="domain" description="E3 ubiquitin ligase UBR4 C-terminal" evidence="3">
    <location>
        <begin position="1396"/>
        <end position="1549"/>
    </location>
</feature>
<dbReference type="InterPro" id="IPR025704">
    <property type="entry name" value="E3_Ub_ligase_UBR4_C"/>
</dbReference>
<feature type="compositionally biased region" description="Acidic residues" evidence="2">
    <location>
        <begin position="1156"/>
        <end position="1180"/>
    </location>
</feature>
<feature type="region of interest" description="Disordered" evidence="2">
    <location>
        <begin position="1149"/>
        <end position="1237"/>
    </location>
</feature>
<keyword evidence="1" id="KW-0479">Metal-binding</keyword>
<dbReference type="Pfam" id="PF13764">
    <property type="entry name" value="E3_UbLigase_R4"/>
    <property type="match status" value="3"/>
</dbReference>
<feature type="compositionally biased region" description="Basic residues" evidence="2">
    <location>
        <begin position="336"/>
        <end position="352"/>
    </location>
</feature>
<feature type="region of interest" description="Disordered" evidence="2">
    <location>
        <begin position="923"/>
        <end position="1136"/>
    </location>
</feature>
<feature type="compositionally biased region" description="Low complexity" evidence="2">
    <location>
        <begin position="758"/>
        <end position="778"/>
    </location>
</feature>
<feature type="region of interest" description="Disordered" evidence="2">
    <location>
        <begin position="1348"/>
        <end position="1377"/>
    </location>
</feature>
<feature type="region of interest" description="Disordered" evidence="2">
    <location>
        <begin position="1965"/>
        <end position="2008"/>
    </location>
</feature>
<organism evidence="4 5">
    <name type="scientific">Skeletonema marinoi</name>
    <dbReference type="NCBI Taxonomy" id="267567"/>
    <lineage>
        <taxon>Eukaryota</taxon>
        <taxon>Sar</taxon>
        <taxon>Stramenopiles</taxon>
        <taxon>Ochrophyta</taxon>
        <taxon>Bacillariophyta</taxon>
        <taxon>Coscinodiscophyceae</taxon>
        <taxon>Thalassiosirophycidae</taxon>
        <taxon>Thalassiosirales</taxon>
        <taxon>Skeletonemataceae</taxon>
        <taxon>Skeletonema</taxon>
        <taxon>Skeletonema marinoi-dohrnii complex</taxon>
    </lineage>
</organism>
<gene>
    <name evidence="4" type="ORF">QTG54_003803</name>
</gene>
<dbReference type="EMBL" id="JATAAI010000005">
    <property type="protein sequence ID" value="KAK1745879.1"/>
    <property type="molecule type" value="Genomic_DNA"/>
</dbReference>
<dbReference type="Gene3D" id="1.10.8.10">
    <property type="entry name" value="DNA helicase RuvA subunit, C-terminal domain"/>
    <property type="match status" value="1"/>
</dbReference>
<feature type="region of interest" description="Disordered" evidence="2">
    <location>
        <begin position="1566"/>
        <end position="1586"/>
    </location>
</feature>
<dbReference type="EC" id="2.3.2.27" evidence="4"/>
<feature type="domain" description="E3 ubiquitin ligase UBR4 C-terminal" evidence="3">
    <location>
        <begin position="1598"/>
        <end position="1985"/>
    </location>
</feature>
<comment type="caution">
    <text evidence="4">The sequence shown here is derived from an EMBL/GenBank/DDBJ whole genome shotgun (WGS) entry which is preliminary data.</text>
</comment>
<dbReference type="Pfam" id="PF14555">
    <property type="entry name" value="UBA_4"/>
    <property type="match status" value="1"/>
</dbReference>
<evidence type="ECO:0000256" key="1">
    <source>
        <dbReference type="PROSITE-ProRule" id="PRU01388"/>
    </source>
</evidence>
<dbReference type="GO" id="GO:0061630">
    <property type="term" value="F:ubiquitin protein ligase activity"/>
    <property type="evidence" value="ECO:0007669"/>
    <property type="project" value="UniProtKB-EC"/>
</dbReference>
<feature type="compositionally biased region" description="Acidic residues" evidence="2">
    <location>
        <begin position="217"/>
        <end position="244"/>
    </location>
</feature>
<keyword evidence="1" id="KW-0862">Zinc</keyword>
<dbReference type="PROSITE" id="PS52043">
    <property type="entry name" value="UBR4_E3"/>
    <property type="match status" value="1"/>
</dbReference>
<feature type="domain" description="E3 ubiquitin ligase UBR4 C-terminal" evidence="3">
    <location>
        <begin position="2046"/>
        <end position="2500"/>
    </location>
</feature>
<evidence type="ECO:0000259" key="3">
    <source>
        <dbReference type="Pfam" id="PF13764"/>
    </source>
</evidence>
<keyword evidence="4" id="KW-0012">Acyltransferase</keyword>
<dbReference type="GO" id="GO:0008270">
    <property type="term" value="F:zinc ion binding"/>
    <property type="evidence" value="ECO:0007669"/>
    <property type="project" value="UniProtKB-KW"/>
</dbReference>
<comment type="similarity">
    <text evidence="1">Belongs to the UBR4 family.</text>
</comment>